<evidence type="ECO:0000259" key="7">
    <source>
        <dbReference type="PROSITE" id="PS50240"/>
    </source>
</evidence>
<evidence type="ECO:0000256" key="5">
    <source>
        <dbReference type="ARBA" id="ARBA00066748"/>
    </source>
</evidence>
<feature type="compositionally biased region" description="Pro residues" evidence="6">
    <location>
        <begin position="576"/>
        <end position="591"/>
    </location>
</feature>
<evidence type="ECO:0000313" key="9">
    <source>
        <dbReference type="Proteomes" id="UP000308365"/>
    </source>
</evidence>
<dbReference type="InterPro" id="IPR001314">
    <property type="entry name" value="Peptidase_S1A"/>
</dbReference>
<dbReference type="Gene3D" id="2.40.10.10">
    <property type="entry name" value="Trypsin-like serine proteases"/>
    <property type="match status" value="1"/>
</dbReference>
<evidence type="ECO:0000313" key="8">
    <source>
        <dbReference type="EMBL" id="TKC35070.1"/>
    </source>
</evidence>
<evidence type="ECO:0000256" key="3">
    <source>
        <dbReference type="ARBA" id="ARBA00050838"/>
    </source>
</evidence>
<feature type="domain" description="Peptidase S1" evidence="7">
    <location>
        <begin position="330"/>
        <end position="572"/>
    </location>
</feature>
<evidence type="ECO:0000256" key="4">
    <source>
        <dbReference type="ARBA" id="ARBA00054350"/>
    </source>
</evidence>
<feature type="compositionally biased region" description="Low complexity" evidence="6">
    <location>
        <begin position="79"/>
        <end position="91"/>
    </location>
</feature>
<dbReference type="PANTHER" id="PTHR24253">
    <property type="entry name" value="TRANSMEMBRANE PROTEASE SERINE"/>
    <property type="match status" value="1"/>
</dbReference>
<feature type="non-terminal residue" evidence="8">
    <location>
        <position position="1"/>
    </location>
</feature>
<sequence>TRIRGDKVPPFRSRPFQVCVIAPRPRITEWTECRHWFLLSARPLREKRTKISKSLPSSAPRLHPRGFGDLPLGPGASQDAALAGPGAAPDPELSAQHHGQLPAPRAPAGPWEAEGRLPPFAAGGAGRPRQEAGPQGFSSRRAIAPRRGGAGQRACRARRRTRAVVGEAARGAGLTAAQSSPLAPDRISPLRSELLRARSDYCLLRTMAARALDTRGMLLLQWHARVCERAAGGQVQVRGVAHKRRRFPSIPQGPREPLPAQTGYMEIKGGLGPGWRGACTLAVILLYLHSLLLHTKVAGTTTAGPPQPGTAGPPLHAEEVCGRPAVTGRIFGGRDAPEKRWPWQVSLLYNGQHICGAALISAYWVASAAHCFQLSHDPSAYRILLGYHRLRTPTSHSGQASVYRVIVNTDFNKHYYMGSDITLLQLYRPVDFSDYIRPVCLPGPNTQLPPHTSCWITGWGMVTEDRFLSAPYTLQEGEVGVMDSQVCASYFQGPDPNNNTYSVHDDMLCAGDLMTGKSICRGDSGGPLVCQLNNTWFLIGLSSWSLPCQEPIRPSVFTKVSYFTQWISEKQAASPNPDPSSTPPESKPPSVPNFTSLGSVHKPRSFLTLVTSQTFLLLLSFLWTRWL</sequence>
<keyword evidence="2" id="KW-1015">Disulfide bond</keyword>
<comment type="subunit">
    <text evidence="1">Homotetramer.</text>
</comment>
<reference evidence="9" key="1">
    <citation type="journal article" date="2019" name="IScience">
        <title>Narwhal Genome Reveals Long-Term Low Genetic Diversity despite Current Large Abundance Size.</title>
        <authorList>
            <person name="Westbury M.V."/>
            <person name="Petersen B."/>
            <person name="Garde E."/>
            <person name="Heide-Jorgensen M.P."/>
            <person name="Lorenzen E.D."/>
        </authorList>
    </citation>
    <scope>NUCLEOTIDE SEQUENCE [LARGE SCALE GENOMIC DNA]</scope>
</reference>
<comment type="caution">
    <text evidence="8">The sequence shown here is derived from an EMBL/GenBank/DDBJ whole genome shotgun (WGS) entry which is preliminary data.</text>
</comment>
<dbReference type="Proteomes" id="UP000308365">
    <property type="component" value="Unassembled WGS sequence"/>
</dbReference>
<dbReference type="AlphaFoldDB" id="A0A4V5P5X8"/>
<dbReference type="SMART" id="SM00020">
    <property type="entry name" value="Tryp_SPc"/>
    <property type="match status" value="1"/>
</dbReference>
<dbReference type="PROSITE" id="PS00135">
    <property type="entry name" value="TRYPSIN_SER"/>
    <property type="match status" value="1"/>
</dbReference>
<dbReference type="InterPro" id="IPR001254">
    <property type="entry name" value="Trypsin_dom"/>
</dbReference>
<dbReference type="GO" id="GO:0004252">
    <property type="term" value="F:serine-type endopeptidase activity"/>
    <property type="evidence" value="ECO:0007669"/>
    <property type="project" value="UniProtKB-EC"/>
</dbReference>
<dbReference type="GO" id="GO:0006508">
    <property type="term" value="P:proteolysis"/>
    <property type="evidence" value="ECO:0007669"/>
    <property type="project" value="InterPro"/>
</dbReference>
<gene>
    <name evidence="8" type="ORF">EI555_006533</name>
</gene>
<dbReference type="CDD" id="cd00190">
    <property type="entry name" value="Tryp_SPc"/>
    <property type="match status" value="1"/>
</dbReference>
<dbReference type="InterPro" id="IPR033116">
    <property type="entry name" value="TRYPSIN_SER"/>
</dbReference>
<comment type="function">
    <text evidence="4">Tryptase is the major neutral protease present in mast cells and is secreted upon the coupled activation-degranulation response of this cell type.</text>
</comment>
<dbReference type="InterPro" id="IPR009003">
    <property type="entry name" value="Peptidase_S1_PA"/>
</dbReference>
<name>A0A4V5P5X8_MONMO</name>
<dbReference type="InterPro" id="IPR043504">
    <property type="entry name" value="Peptidase_S1_PA_chymotrypsin"/>
</dbReference>
<proteinExistence type="predicted"/>
<feature type="region of interest" description="Disordered" evidence="6">
    <location>
        <begin position="571"/>
        <end position="594"/>
    </location>
</feature>
<dbReference type="EMBL" id="RWIC01001633">
    <property type="protein sequence ID" value="TKC35070.1"/>
    <property type="molecule type" value="Genomic_DNA"/>
</dbReference>
<dbReference type="EC" id="3.4.21.59" evidence="5"/>
<organism evidence="8 9">
    <name type="scientific">Monodon monoceros</name>
    <name type="common">Narwhal</name>
    <name type="synonym">Ceratodon monodon</name>
    <dbReference type="NCBI Taxonomy" id="40151"/>
    <lineage>
        <taxon>Eukaryota</taxon>
        <taxon>Metazoa</taxon>
        <taxon>Chordata</taxon>
        <taxon>Craniata</taxon>
        <taxon>Vertebrata</taxon>
        <taxon>Euteleostomi</taxon>
        <taxon>Mammalia</taxon>
        <taxon>Eutheria</taxon>
        <taxon>Laurasiatheria</taxon>
        <taxon>Artiodactyla</taxon>
        <taxon>Whippomorpha</taxon>
        <taxon>Cetacea</taxon>
        <taxon>Odontoceti</taxon>
        <taxon>Monodontidae</taxon>
        <taxon>Monodon</taxon>
    </lineage>
</organism>
<feature type="region of interest" description="Disordered" evidence="6">
    <location>
        <begin position="50"/>
        <end position="157"/>
    </location>
</feature>
<dbReference type="PANTHER" id="PTHR24253:SF42">
    <property type="entry name" value="PROTEASE, SERINE 47"/>
    <property type="match status" value="1"/>
</dbReference>
<evidence type="ECO:0000256" key="2">
    <source>
        <dbReference type="ARBA" id="ARBA00023157"/>
    </source>
</evidence>
<dbReference type="FunFam" id="2.40.10.10:FF:000039">
    <property type="entry name" value="Brain-specific serine protease 4"/>
    <property type="match status" value="1"/>
</dbReference>
<comment type="catalytic activity">
    <reaction evidence="3">
        <text>Preferential cleavage: Arg-|-Xaa, Lys-|-Xaa, but with more restricted specificity than trypsin.</text>
        <dbReference type="EC" id="3.4.21.59"/>
    </reaction>
</comment>
<dbReference type="PROSITE" id="PS50240">
    <property type="entry name" value="TRYPSIN_DOM"/>
    <property type="match status" value="1"/>
</dbReference>
<protein>
    <recommendedName>
        <fullName evidence="5">tryptase</fullName>
        <ecNumber evidence="5">3.4.21.59</ecNumber>
    </recommendedName>
</protein>
<dbReference type="PRINTS" id="PR00722">
    <property type="entry name" value="CHYMOTRYPSIN"/>
</dbReference>
<dbReference type="SUPFAM" id="SSF50494">
    <property type="entry name" value="Trypsin-like serine proteases"/>
    <property type="match status" value="1"/>
</dbReference>
<evidence type="ECO:0000256" key="6">
    <source>
        <dbReference type="SAM" id="MobiDB-lite"/>
    </source>
</evidence>
<dbReference type="Pfam" id="PF00089">
    <property type="entry name" value="Trypsin"/>
    <property type="match status" value="1"/>
</dbReference>
<evidence type="ECO:0000256" key="1">
    <source>
        <dbReference type="ARBA" id="ARBA00011881"/>
    </source>
</evidence>
<accession>A0A4V5P5X8</accession>